<dbReference type="PANTHER" id="PTHR47197:SF3">
    <property type="entry name" value="DIHYDRO-HEME D1 DEHYDROGENASE"/>
    <property type="match status" value="1"/>
</dbReference>
<proteinExistence type="predicted"/>
<protein>
    <submittedName>
        <fullName evidence="2">Protein NirF</fullName>
    </submittedName>
</protein>
<evidence type="ECO:0000313" key="2">
    <source>
        <dbReference type="EMBL" id="SEL04892.1"/>
    </source>
</evidence>
<keyword evidence="1" id="KW-0732">Signal</keyword>
<dbReference type="CDD" id="cd20778">
    <property type="entry name" value="8prop_hemeD1_NirF"/>
    <property type="match status" value="1"/>
</dbReference>
<dbReference type="Gene3D" id="2.140.10.20">
    <property type="entry name" value="C-terminal (heme d1) domain of cytochrome cd1-nitrite reductase"/>
    <property type="match status" value="1"/>
</dbReference>
<accession>A0A1H7M1B7</accession>
<feature type="chain" id="PRO_5011519669" evidence="1">
    <location>
        <begin position="22"/>
        <end position="414"/>
    </location>
</feature>
<evidence type="ECO:0000256" key="1">
    <source>
        <dbReference type="SAM" id="SignalP"/>
    </source>
</evidence>
<sequence length="414" mass="45568">MISLNKVLKVTFLLLVTSACSQSVSDLQSQAQSKPATTLRATGDLGVVIERATSQVQIVNHTHNSSLSVIDGLGDLSHASIVYSRDQRFAYIFARDGGLTKIDLLKDKITKRIIQSGNSIGGAISQDGKLIAVSNYSPGGVKVFDSETLDLVATIDSTELTHKSKNADGSYVRSKVVGLVDAPGQKFVFSLFDSNEIWIADFSQPEMTLSKFDNIGKAPYDALISPDGRYYIAGLFGEDGLAMLDLWHTERGVQRILPNYGKGNKKLPVYKMPHLEGWAMAGDYAFLPAVGQHKVLVVDTKTWQQVDEINVHSQPIFVMAQPDNRQIWVNFAYPDNNTIQVFNTQSFALVKTLTPGPAVLHMEFTPRGEHVWLSVRDSNEVHVYDTATQNLVEKLPVTSPSGIFFTNRAHQIGL</sequence>
<dbReference type="PROSITE" id="PS51257">
    <property type="entry name" value="PROKAR_LIPOPROTEIN"/>
    <property type="match status" value="1"/>
</dbReference>
<dbReference type="InterPro" id="IPR003143">
    <property type="entry name" value="Cyt_cd1_C_sf"/>
</dbReference>
<name>A0A1H7M1B7_9GAMM</name>
<dbReference type="PANTHER" id="PTHR47197">
    <property type="entry name" value="PROTEIN NIRF"/>
    <property type="match status" value="1"/>
</dbReference>
<keyword evidence="3" id="KW-1185">Reference proteome</keyword>
<dbReference type="Pfam" id="PF02239">
    <property type="entry name" value="Cytochrom_D1"/>
    <property type="match status" value="1"/>
</dbReference>
<dbReference type="Proteomes" id="UP000199297">
    <property type="component" value="Unassembled WGS sequence"/>
</dbReference>
<dbReference type="InterPro" id="IPR051200">
    <property type="entry name" value="Host-pathogen_enzymatic-act"/>
</dbReference>
<dbReference type="AlphaFoldDB" id="A0A1H7M1B7"/>
<dbReference type="RefSeq" id="WP_085284634.1">
    <property type="nucleotide sequence ID" value="NZ_FOBI01000005.1"/>
</dbReference>
<gene>
    <name evidence="2" type="ORF">SAMN05216262_10554</name>
</gene>
<feature type="signal peptide" evidence="1">
    <location>
        <begin position="1"/>
        <end position="21"/>
    </location>
</feature>
<dbReference type="EMBL" id="FOBI01000005">
    <property type="protein sequence ID" value="SEL04892.1"/>
    <property type="molecule type" value="Genomic_DNA"/>
</dbReference>
<dbReference type="InterPro" id="IPR011048">
    <property type="entry name" value="Haem_d1_sf"/>
</dbReference>
<organism evidence="2 3">
    <name type="scientific">Colwellia chukchiensis</name>
    <dbReference type="NCBI Taxonomy" id="641665"/>
    <lineage>
        <taxon>Bacteria</taxon>
        <taxon>Pseudomonadati</taxon>
        <taxon>Pseudomonadota</taxon>
        <taxon>Gammaproteobacteria</taxon>
        <taxon>Alteromonadales</taxon>
        <taxon>Colwelliaceae</taxon>
        <taxon>Colwellia</taxon>
    </lineage>
</organism>
<dbReference type="OrthoDB" id="5290932at2"/>
<dbReference type="STRING" id="641665.GCA_002104455_03121"/>
<evidence type="ECO:0000313" key="3">
    <source>
        <dbReference type="Proteomes" id="UP000199297"/>
    </source>
</evidence>
<reference evidence="3" key="1">
    <citation type="submission" date="2016-10" db="EMBL/GenBank/DDBJ databases">
        <authorList>
            <person name="Varghese N."/>
            <person name="Submissions S."/>
        </authorList>
    </citation>
    <scope>NUCLEOTIDE SEQUENCE [LARGE SCALE GENOMIC DNA]</scope>
    <source>
        <strain evidence="3">CGMCC 1.9127</strain>
    </source>
</reference>
<dbReference type="SUPFAM" id="SSF51004">
    <property type="entry name" value="C-terminal (heme d1) domain of cytochrome cd1-nitrite reductase"/>
    <property type="match status" value="1"/>
</dbReference>